<feature type="transmembrane region" description="Helical" evidence="1">
    <location>
        <begin position="168"/>
        <end position="195"/>
    </location>
</feature>
<dbReference type="PANTHER" id="PTHR33294:SF8">
    <property type="entry name" value="OS02G0731500 PROTEIN"/>
    <property type="match status" value="1"/>
</dbReference>
<feature type="transmembrane region" description="Helical" evidence="1">
    <location>
        <begin position="54"/>
        <end position="77"/>
    </location>
</feature>
<dbReference type="EMBL" id="SPHZ02000001">
    <property type="protein sequence ID" value="KAF0932518.1"/>
    <property type="molecule type" value="Genomic_DNA"/>
</dbReference>
<comment type="caution">
    <text evidence="2">The sequence shown here is derived from an EMBL/GenBank/DDBJ whole genome shotgun (WGS) entry which is preliminary data.</text>
</comment>
<feature type="transmembrane region" description="Helical" evidence="1">
    <location>
        <begin position="97"/>
        <end position="120"/>
    </location>
</feature>
<proteinExistence type="predicted"/>
<organism evidence="2 3">
    <name type="scientific">Oryza meyeriana var. granulata</name>
    <dbReference type="NCBI Taxonomy" id="110450"/>
    <lineage>
        <taxon>Eukaryota</taxon>
        <taxon>Viridiplantae</taxon>
        <taxon>Streptophyta</taxon>
        <taxon>Embryophyta</taxon>
        <taxon>Tracheophyta</taxon>
        <taxon>Spermatophyta</taxon>
        <taxon>Magnoliopsida</taxon>
        <taxon>Liliopsida</taxon>
        <taxon>Poales</taxon>
        <taxon>Poaceae</taxon>
        <taxon>BOP clade</taxon>
        <taxon>Oryzoideae</taxon>
        <taxon>Oryzeae</taxon>
        <taxon>Oryzinae</taxon>
        <taxon>Oryza</taxon>
        <taxon>Oryza meyeriana</taxon>
    </lineage>
</organism>
<protein>
    <submittedName>
        <fullName evidence="2">Uncharacterized protein</fullName>
    </submittedName>
</protein>
<gene>
    <name evidence="2" type="ORF">E2562_010408</name>
</gene>
<dbReference type="Proteomes" id="UP000479710">
    <property type="component" value="Unassembled WGS sequence"/>
</dbReference>
<dbReference type="PANTHER" id="PTHR33294">
    <property type="entry name" value="AWPM-19-LIKE FAMILY PROTEIN"/>
    <property type="match status" value="1"/>
</dbReference>
<evidence type="ECO:0000256" key="1">
    <source>
        <dbReference type="SAM" id="Phobius"/>
    </source>
</evidence>
<keyword evidence="1" id="KW-1133">Transmembrane helix</keyword>
<reference evidence="2 3" key="1">
    <citation type="submission" date="2019-11" db="EMBL/GenBank/DDBJ databases">
        <title>Whole genome sequence of Oryza granulata.</title>
        <authorList>
            <person name="Li W."/>
        </authorList>
    </citation>
    <scope>NUCLEOTIDE SEQUENCE [LARGE SCALE GENOMIC DNA]</scope>
    <source>
        <strain evidence="3">cv. Menghai</strain>
        <tissue evidence="2">Leaf</tissue>
    </source>
</reference>
<name>A0A6G1F6G4_9ORYZ</name>
<sequence length="226" mass="24224">MLRAVVRSDQITYDHSSASRAPLRIGLSPRCVLVDRERGARDRAMAAGAARRRYIGPLLCVNVVMHAAVLGLAGWSLNKFIDGETHHHLGGNTSTGYLLVFSLMAGAVGVCSVLPGLLHVRAWRGETLAAAASTGLVSWALTALSFGLACKQITLGNRGRRLRTLEAFIAILTLTQLLYLILLHAGSLGSGMFGLRCRNYDEDLRCRGIISGELDTNIKSARDAGA</sequence>
<accession>A0A6G1F6G4</accession>
<evidence type="ECO:0000313" key="2">
    <source>
        <dbReference type="EMBL" id="KAF0932518.1"/>
    </source>
</evidence>
<keyword evidence="1" id="KW-0472">Membrane</keyword>
<evidence type="ECO:0000313" key="3">
    <source>
        <dbReference type="Proteomes" id="UP000479710"/>
    </source>
</evidence>
<dbReference type="OrthoDB" id="675882at2759"/>
<dbReference type="Pfam" id="PF05512">
    <property type="entry name" value="AWPM-19"/>
    <property type="match status" value="1"/>
</dbReference>
<keyword evidence="1" id="KW-0812">Transmembrane</keyword>
<feature type="transmembrane region" description="Helical" evidence="1">
    <location>
        <begin position="127"/>
        <end position="148"/>
    </location>
</feature>
<dbReference type="InterPro" id="IPR008390">
    <property type="entry name" value="AWPM-19"/>
</dbReference>
<keyword evidence="3" id="KW-1185">Reference proteome</keyword>
<dbReference type="AlphaFoldDB" id="A0A6G1F6G4"/>